<dbReference type="AlphaFoldDB" id="A0A286U7M5"/>
<dbReference type="PANTHER" id="PTHR39474:SF1">
    <property type="entry name" value="FUNGAL SPECIFIC TRANSCRIPTION FACTOR"/>
    <property type="match status" value="1"/>
</dbReference>
<evidence type="ECO:0000256" key="1">
    <source>
        <dbReference type="SAM" id="MobiDB-lite"/>
    </source>
</evidence>
<dbReference type="EMBL" id="NBII01000009">
    <property type="protein sequence ID" value="PAV15583.1"/>
    <property type="molecule type" value="Genomic_DNA"/>
</dbReference>
<evidence type="ECO:0000313" key="3">
    <source>
        <dbReference type="Proteomes" id="UP000217199"/>
    </source>
</evidence>
<dbReference type="OrthoDB" id="4590138at2759"/>
<dbReference type="STRING" id="2282107.A0A286U7M5"/>
<dbReference type="Proteomes" id="UP000217199">
    <property type="component" value="Unassembled WGS sequence"/>
</dbReference>
<keyword evidence="3" id="KW-1185">Reference proteome</keyword>
<gene>
    <name evidence="2" type="ORF">PNOK_0844100</name>
</gene>
<protein>
    <submittedName>
        <fullName evidence="2">Uncharacterized protein</fullName>
    </submittedName>
</protein>
<feature type="region of interest" description="Disordered" evidence="1">
    <location>
        <begin position="76"/>
        <end position="95"/>
    </location>
</feature>
<proteinExistence type="predicted"/>
<comment type="caution">
    <text evidence="2">The sequence shown here is derived from an EMBL/GenBank/DDBJ whole genome shotgun (WGS) entry which is preliminary data.</text>
</comment>
<dbReference type="PANTHER" id="PTHR39474">
    <property type="entry name" value="UNNAMED PRODUCT"/>
    <property type="match status" value="1"/>
</dbReference>
<feature type="compositionally biased region" description="Basic and acidic residues" evidence="1">
    <location>
        <begin position="76"/>
        <end position="85"/>
    </location>
</feature>
<sequence length="95" mass="11079">MTRYRLFQEFLGCSFMTLLIFEISTNQITQLKFDQLGPMVVNSDGTLSHITNWENMTEPERERTIRVLNARNRLRLAQEKEKTEDPSETVTLTGP</sequence>
<name>A0A286U7M5_9AGAM</name>
<evidence type="ECO:0000313" key="2">
    <source>
        <dbReference type="EMBL" id="PAV15583.1"/>
    </source>
</evidence>
<accession>A0A286U7M5</accession>
<reference evidence="2 3" key="1">
    <citation type="journal article" date="2017" name="Mol. Ecol.">
        <title>Comparative and population genomic landscape of Phellinus noxius: A hypervariable fungus causing root rot in trees.</title>
        <authorList>
            <person name="Chung C.L."/>
            <person name="Lee T.J."/>
            <person name="Akiba M."/>
            <person name="Lee H.H."/>
            <person name="Kuo T.H."/>
            <person name="Liu D."/>
            <person name="Ke H.M."/>
            <person name="Yokoi T."/>
            <person name="Roa M.B."/>
            <person name="Lu M.J."/>
            <person name="Chang Y.Y."/>
            <person name="Ann P.J."/>
            <person name="Tsai J.N."/>
            <person name="Chen C.Y."/>
            <person name="Tzean S.S."/>
            <person name="Ota Y."/>
            <person name="Hattori T."/>
            <person name="Sahashi N."/>
            <person name="Liou R.F."/>
            <person name="Kikuchi T."/>
            <person name="Tsai I.J."/>
        </authorList>
    </citation>
    <scope>NUCLEOTIDE SEQUENCE [LARGE SCALE GENOMIC DNA]</scope>
    <source>
        <strain evidence="2 3">FFPRI411160</strain>
    </source>
</reference>
<organism evidence="2 3">
    <name type="scientific">Pyrrhoderma noxium</name>
    <dbReference type="NCBI Taxonomy" id="2282107"/>
    <lineage>
        <taxon>Eukaryota</taxon>
        <taxon>Fungi</taxon>
        <taxon>Dikarya</taxon>
        <taxon>Basidiomycota</taxon>
        <taxon>Agaricomycotina</taxon>
        <taxon>Agaricomycetes</taxon>
        <taxon>Hymenochaetales</taxon>
        <taxon>Hymenochaetaceae</taxon>
        <taxon>Pyrrhoderma</taxon>
    </lineage>
</organism>
<dbReference type="InParanoid" id="A0A286U7M5"/>